<dbReference type="STRING" id="1434107.MSBR3_0138"/>
<feature type="domain" description="CRISPR type III-associated protein" evidence="2">
    <location>
        <begin position="10"/>
        <end position="216"/>
    </location>
</feature>
<dbReference type="GeneID" id="24787574"/>
<gene>
    <name evidence="3" type="ORF">MSBR3_0138</name>
</gene>
<dbReference type="RefSeq" id="WP_048105772.1">
    <property type="nucleotide sequence ID" value="NZ_CP009517.1"/>
</dbReference>
<name>A0A0E3SHK6_METBA</name>
<evidence type="ECO:0000256" key="1">
    <source>
        <dbReference type="ARBA" id="ARBA00023118"/>
    </source>
</evidence>
<proteinExistence type="predicted"/>
<dbReference type="GO" id="GO:0051607">
    <property type="term" value="P:defense response to virus"/>
    <property type="evidence" value="ECO:0007669"/>
    <property type="project" value="UniProtKB-KW"/>
</dbReference>
<reference evidence="3" key="1">
    <citation type="submission" date="2014-07" db="EMBL/GenBank/DDBJ databases">
        <title>Methanogenic archaea and the global carbon cycle.</title>
        <authorList>
            <person name="Henriksen J.R."/>
            <person name="Luke J."/>
            <person name="Reinhart S."/>
            <person name="Benedict M.N."/>
            <person name="Youngblut N.D."/>
            <person name="Metcalf M.E."/>
            <person name="Whitaker R.J."/>
            <person name="Metcalf W.W."/>
        </authorList>
    </citation>
    <scope>NUCLEOTIDE SEQUENCE [LARGE SCALE GENOMIC DNA]</scope>
    <source>
        <strain evidence="3">3</strain>
    </source>
</reference>
<protein>
    <submittedName>
        <fullName evidence="3">DUF324 domain containing Cmr6-like protein</fullName>
    </submittedName>
</protein>
<dbReference type="AlphaFoldDB" id="A0A0E3SHK6"/>
<dbReference type="InterPro" id="IPR005537">
    <property type="entry name" value="RAMP_III_fam"/>
</dbReference>
<organism evidence="3 4">
    <name type="scientific">Methanosarcina barkeri 3</name>
    <dbReference type="NCBI Taxonomy" id="1434107"/>
    <lineage>
        <taxon>Archaea</taxon>
        <taxon>Methanobacteriati</taxon>
        <taxon>Methanobacteriota</taxon>
        <taxon>Stenosarchaea group</taxon>
        <taxon>Methanomicrobia</taxon>
        <taxon>Methanosarcinales</taxon>
        <taxon>Methanosarcinaceae</taxon>
        <taxon>Methanosarcina</taxon>
    </lineage>
</organism>
<sequence length="335" mass="37809">MGYTCFELRFKARSPIFIGSRKIGFIQQTRRYIPGKTLWGAITSNVARKLIDEGVKYNPKVYEKVGKCIEGYVKNTYFFPEIIGQKKRNSKDTFNPSFTKEGLKYGQCSEREFESTFISSFVSTATLGSRNSAMDESLHETEYILNKVNCKTGVKQVYWKGYLFVKEDISGKCSVKNSEEFEEIELGYEGKSIKLLEALSEIRVGGDLRYGFGTLELCKNKVKKIEKGASVFNWDLENTDRLIFNNGCTNEESAVSGKNFEGNPIFGHLLLNTDEIGTYRGELEPLVGRIYDSKKGFGRRLDSNGVAFVPGTCFGDKINKIELDSCGLLKFSNLD</sequence>
<dbReference type="EMBL" id="CP009517">
    <property type="protein sequence ID" value="AKB80716.1"/>
    <property type="molecule type" value="Genomic_DNA"/>
</dbReference>
<keyword evidence="4" id="KW-1185">Reference proteome</keyword>
<dbReference type="PATRIC" id="fig|1434107.4.peg.175"/>
<keyword evidence="1" id="KW-0051">Antiviral defense</keyword>
<evidence type="ECO:0000313" key="4">
    <source>
        <dbReference type="Proteomes" id="UP000033066"/>
    </source>
</evidence>
<dbReference type="OrthoDB" id="137267at2157"/>
<dbReference type="HOGENOM" id="CLU_081549_0_0_2"/>
<dbReference type="Pfam" id="PF03787">
    <property type="entry name" value="RAMPs"/>
    <property type="match status" value="1"/>
</dbReference>
<evidence type="ECO:0000259" key="2">
    <source>
        <dbReference type="Pfam" id="PF03787"/>
    </source>
</evidence>
<evidence type="ECO:0000313" key="3">
    <source>
        <dbReference type="EMBL" id="AKB80716.1"/>
    </source>
</evidence>
<dbReference type="Proteomes" id="UP000033066">
    <property type="component" value="Chromosome"/>
</dbReference>
<dbReference type="KEGG" id="mbak:MSBR3_0138"/>
<accession>A0A0E3SHK6</accession>